<comment type="caution">
    <text evidence="2">The sequence shown here is derived from an EMBL/GenBank/DDBJ whole genome shotgun (WGS) entry which is preliminary data.</text>
</comment>
<reference evidence="2 3" key="1">
    <citation type="submission" date="2019-06" db="EMBL/GenBank/DDBJ databases">
        <title>Draft genome of Aliikangiella marina GYP-15.</title>
        <authorList>
            <person name="Wang G."/>
        </authorList>
    </citation>
    <scope>NUCLEOTIDE SEQUENCE [LARGE SCALE GENOMIC DNA]</scope>
    <source>
        <strain evidence="2 3">GYP-15</strain>
    </source>
</reference>
<dbReference type="CDD" id="cd02042">
    <property type="entry name" value="ParAB_family"/>
    <property type="match status" value="1"/>
</dbReference>
<dbReference type="Gene3D" id="3.40.50.300">
    <property type="entry name" value="P-loop containing nucleotide triphosphate hydrolases"/>
    <property type="match status" value="1"/>
</dbReference>
<sequence length="260" mass="29647">MRRVIFNQKGGVGKSSIACNLAAISAKKGLKTLLIDLDVQGNCSYYAGFDFPFGETNQKPENTVAEMLKQTSGFFSTKKKPIEFVHQTPFDNLSLLPASPELGAIEKELESRYIIYKMKEALVELEEHFDRIYIDTPPNFNFYSKSALIAANTVLIPFDCDSFSRQALFNLMNNISELQGDHNKELEIEGIVVNQFNSQARLPRELIEELKQEKFPIVDAFLSSSVKMKESHRVQKPLINYAPKHKLTQQFIELYQVLEQ</sequence>
<organism evidence="2 3">
    <name type="scientific">Aliikangiella marina</name>
    <dbReference type="NCBI Taxonomy" id="1712262"/>
    <lineage>
        <taxon>Bacteria</taxon>
        <taxon>Pseudomonadati</taxon>
        <taxon>Pseudomonadota</taxon>
        <taxon>Gammaproteobacteria</taxon>
        <taxon>Oceanospirillales</taxon>
        <taxon>Pleioneaceae</taxon>
        <taxon>Aliikangiella</taxon>
    </lineage>
</organism>
<dbReference type="SUPFAM" id="SSF52540">
    <property type="entry name" value="P-loop containing nucleoside triphosphate hydrolases"/>
    <property type="match status" value="1"/>
</dbReference>
<gene>
    <name evidence="2" type="ORF">FLL45_18495</name>
</gene>
<dbReference type="Proteomes" id="UP000317839">
    <property type="component" value="Unassembled WGS sequence"/>
</dbReference>
<dbReference type="InterPro" id="IPR025669">
    <property type="entry name" value="AAA_dom"/>
</dbReference>
<evidence type="ECO:0000313" key="3">
    <source>
        <dbReference type="Proteomes" id="UP000317839"/>
    </source>
</evidence>
<feature type="domain" description="AAA" evidence="1">
    <location>
        <begin position="5"/>
        <end position="188"/>
    </location>
</feature>
<dbReference type="RefSeq" id="WP_142943539.1">
    <property type="nucleotide sequence ID" value="NZ_VIKR01000005.1"/>
</dbReference>
<dbReference type="AlphaFoldDB" id="A0A545T4P6"/>
<dbReference type="InterPro" id="IPR027417">
    <property type="entry name" value="P-loop_NTPase"/>
</dbReference>
<dbReference type="PANTHER" id="PTHR13696:SF52">
    <property type="entry name" value="PARA FAMILY PROTEIN CT_582"/>
    <property type="match status" value="1"/>
</dbReference>
<proteinExistence type="predicted"/>
<evidence type="ECO:0000259" key="1">
    <source>
        <dbReference type="Pfam" id="PF13614"/>
    </source>
</evidence>
<dbReference type="Pfam" id="PF13614">
    <property type="entry name" value="AAA_31"/>
    <property type="match status" value="1"/>
</dbReference>
<protein>
    <submittedName>
        <fullName evidence="2">ParA family protein</fullName>
    </submittedName>
</protein>
<keyword evidence="3" id="KW-1185">Reference proteome</keyword>
<name>A0A545T4P6_9GAMM</name>
<dbReference type="OrthoDB" id="9815116at2"/>
<evidence type="ECO:0000313" key="2">
    <source>
        <dbReference type="EMBL" id="TQV72209.1"/>
    </source>
</evidence>
<dbReference type="PANTHER" id="PTHR13696">
    <property type="entry name" value="P-LOOP CONTAINING NUCLEOSIDE TRIPHOSPHATE HYDROLASE"/>
    <property type="match status" value="1"/>
</dbReference>
<accession>A0A545T4P6</accession>
<dbReference type="EMBL" id="VIKR01000005">
    <property type="protein sequence ID" value="TQV72209.1"/>
    <property type="molecule type" value="Genomic_DNA"/>
</dbReference>
<dbReference type="InterPro" id="IPR050678">
    <property type="entry name" value="DNA_Partitioning_ATPase"/>
</dbReference>